<feature type="domain" description="Lcl C-terminal" evidence="2">
    <location>
        <begin position="425"/>
        <end position="514"/>
    </location>
</feature>
<evidence type="ECO:0000259" key="2">
    <source>
        <dbReference type="Pfam" id="PF07603"/>
    </source>
</evidence>
<sequence length="517" mass="55322">MMKKTTTILCLGIALCMLGCSDDDDQVTTTSTVPFSLTASLSPRSSDAEDTGILQGNWNANSQLAVMKTGSSGVPKTILTRETDSSDTFTGDLSTLVKNENEIAVFYPAAAITATSSDTLTQTLNLSGQDGTLAGITNYDYSWALCKASMNETTGSSACEMTSLVTIGKFQFTANGDSPLNNITRITVTATAGNLYSSAVMKLKDGEFSSTQTGNITIKNKTGISGTTYISFFPSEAQLHFTLVTTTGEVYETATSTTIKLEKGKVYEAPTLTCTLLPSAKVGDYYYSDATFSSERNENKTCIGIVYALDDADGNLSPTLSTSPFGRIVALSDNQSSTKWISKAEDIEGIENYTTADGTLTSGVLPYYDGTADSFFSDKDEERIKGATIHVETGQPATWVSEGAISDFNGKAHTAYLGKSSSSYPAGGYCYQYSTSGKSAGEWYLPSAGELTLLWELQKTGVICKDKQDCFNDFTRKGYWSSSEHSAESAWYLNFVSGAIVANSKASNYATRPVAQF</sequence>
<protein>
    <recommendedName>
        <fullName evidence="2">Lcl C-terminal domain-containing protein</fullName>
    </recommendedName>
</protein>
<evidence type="ECO:0000256" key="1">
    <source>
        <dbReference type="SAM" id="SignalP"/>
    </source>
</evidence>
<dbReference type="Proteomes" id="UP001055104">
    <property type="component" value="Unassembled WGS sequence"/>
</dbReference>
<dbReference type="AlphaFoldDB" id="A0AA37KBU0"/>
<reference evidence="3" key="1">
    <citation type="submission" date="2022-01" db="EMBL/GenBank/DDBJ databases">
        <title>Novel bile acid biosynthetic pathways are enriched in the microbiome of centenarians.</title>
        <authorList>
            <person name="Sato Y."/>
            <person name="Atarashi K."/>
            <person name="Plichta R.D."/>
            <person name="Arai Y."/>
            <person name="Sasajima S."/>
            <person name="Kearney M.S."/>
            <person name="Suda W."/>
            <person name="Takeshita K."/>
            <person name="Sasaki T."/>
            <person name="Okamoto S."/>
            <person name="Skelly N.A."/>
            <person name="Okamura Y."/>
            <person name="Vlamakis H."/>
            <person name="Li Y."/>
            <person name="Tanoue T."/>
            <person name="Takei H."/>
            <person name="Nittono H."/>
            <person name="Narushima S."/>
            <person name="Irie J."/>
            <person name="Itoh H."/>
            <person name="Moriya K."/>
            <person name="Sugiura Y."/>
            <person name="Suematsu M."/>
            <person name="Moritoki N."/>
            <person name="Shibata S."/>
            <person name="Littman R.D."/>
            <person name="Fischbach A.M."/>
            <person name="Uwamino Y."/>
            <person name="Inoue T."/>
            <person name="Honda A."/>
            <person name="Hattori M."/>
            <person name="Murai T."/>
            <person name="Xavier J.R."/>
            <person name="Hirose N."/>
            <person name="Honda K."/>
        </authorList>
    </citation>
    <scope>NUCLEOTIDE SEQUENCE</scope>
    <source>
        <strain evidence="3">CE91-St7</strain>
    </source>
</reference>
<dbReference type="InterPro" id="IPR011460">
    <property type="entry name" value="Lcl_C"/>
</dbReference>
<organism evidence="3 4">
    <name type="scientific">Phocaeicola dorei</name>
    <dbReference type="NCBI Taxonomy" id="357276"/>
    <lineage>
        <taxon>Bacteria</taxon>
        <taxon>Pseudomonadati</taxon>
        <taxon>Bacteroidota</taxon>
        <taxon>Bacteroidia</taxon>
        <taxon>Bacteroidales</taxon>
        <taxon>Bacteroidaceae</taxon>
        <taxon>Phocaeicola</taxon>
    </lineage>
</organism>
<proteinExistence type="predicted"/>
<feature type="chain" id="PRO_5041412561" description="Lcl C-terminal domain-containing protein" evidence="1">
    <location>
        <begin position="23"/>
        <end position="517"/>
    </location>
</feature>
<name>A0AA37KBU0_9BACT</name>
<keyword evidence="1" id="KW-0732">Signal</keyword>
<evidence type="ECO:0000313" key="3">
    <source>
        <dbReference type="EMBL" id="GKH79629.1"/>
    </source>
</evidence>
<dbReference type="Pfam" id="PF07603">
    <property type="entry name" value="Lcl_C"/>
    <property type="match status" value="1"/>
</dbReference>
<gene>
    <name evidence="3" type="ORF">CE91St7_05130</name>
</gene>
<evidence type="ECO:0000313" key="4">
    <source>
        <dbReference type="Proteomes" id="UP001055104"/>
    </source>
</evidence>
<comment type="caution">
    <text evidence="3">The sequence shown here is derived from an EMBL/GenBank/DDBJ whole genome shotgun (WGS) entry which is preliminary data.</text>
</comment>
<accession>A0AA37KBU0</accession>
<dbReference type="EMBL" id="BQOB01000001">
    <property type="protein sequence ID" value="GKH79629.1"/>
    <property type="molecule type" value="Genomic_DNA"/>
</dbReference>
<feature type="signal peptide" evidence="1">
    <location>
        <begin position="1"/>
        <end position="22"/>
    </location>
</feature>